<dbReference type="InterPro" id="IPR038718">
    <property type="entry name" value="SNF2-like_sf"/>
</dbReference>
<proteinExistence type="predicted"/>
<dbReference type="PANTHER" id="PTHR45766:SF6">
    <property type="entry name" value="SWI_SNF-RELATED MATRIX-ASSOCIATED ACTIN-DEPENDENT REGULATOR OF CHROMATIN SUBFAMILY A-LIKE PROTEIN 1"/>
    <property type="match status" value="1"/>
</dbReference>
<dbReference type="Pfam" id="PF00176">
    <property type="entry name" value="SNF2-rel_dom"/>
    <property type="match status" value="1"/>
</dbReference>
<dbReference type="Gene3D" id="3.40.50.10810">
    <property type="entry name" value="Tandem AAA-ATPase domain"/>
    <property type="match status" value="1"/>
</dbReference>
<dbReference type="Pfam" id="PF00271">
    <property type="entry name" value="Helicase_C"/>
    <property type="match status" value="1"/>
</dbReference>
<organism evidence="4 5">
    <name type="scientific">Erwinia phage pEa_SNUABM_5</name>
    <dbReference type="NCBI Taxonomy" id="2797313"/>
    <lineage>
        <taxon>Viruses</taxon>
        <taxon>Duplodnaviria</taxon>
        <taxon>Heunggongvirae</taxon>
        <taxon>Uroviricota</taxon>
        <taxon>Caudoviricetes</taxon>
        <taxon>Rivsvirus</taxon>
        <taxon>Rivsvirus SNUABM5</taxon>
    </lineage>
</organism>
<dbReference type="InterPro" id="IPR000330">
    <property type="entry name" value="SNF2_N"/>
</dbReference>
<dbReference type="GO" id="GO:0016787">
    <property type="term" value="F:hydrolase activity"/>
    <property type="evidence" value="ECO:0007669"/>
    <property type="project" value="UniProtKB-KW"/>
</dbReference>
<keyword evidence="4" id="KW-0347">Helicase</keyword>
<keyword evidence="4" id="KW-0067">ATP-binding</keyword>
<dbReference type="SMART" id="SM00487">
    <property type="entry name" value="DEXDc"/>
    <property type="match status" value="1"/>
</dbReference>
<dbReference type="Proteomes" id="UP000596123">
    <property type="component" value="Segment"/>
</dbReference>
<dbReference type="CDD" id="cd18793">
    <property type="entry name" value="SF2_C_SNF"/>
    <property type="match status" value="1"/>
</dbReference>
<gene>
    <name evidence="4" type="ORF">pEaSNUABM5_00183</name>
</gene>
<dbReference type="Gene3D" id="3.40.50.300">
    <property type="entry name" value="P-loop containing nucleotide triphosphate hydrolases"/>
    <property type="match status" value="1"/>
</dbReference>
<feature type="domain" description="Helicase C-terminal" evidence="3">
    <location>
        <begin position="1271"/>
        <end position="1432"/>
    </location>
</feature>
<dbReference type="SUPFAM" id="SSF52540">
    <property type="entry name" value="P-loop containing nucleoside triphosphate hydrolases"/>
    <property type="match status" value="2"/>
</dbReference>
<evidence type="ECO:0000313" key="5">
    <source>
        <dbReference type="Proteomes" id="UP000596123"/>
    </source>
</evidence>
<dbReference type="GO" id="GO:0005524">
    <property type="term" value="F:ATP binding"/>
    <property type="evidence" value="ECO:0007669"/>
    <property type="project" value="InterPro"/>
</dbReference>
<dbReference type="InterPro" id="IPR014001">
    <property type="entry name" value="Helicase_ATP-bd"/>
</dbReference>
<dbReference type="InterPro" id="IPR049730">
    <property type="entry name" value="SNF2/RAD54-like_C"/>
</dbReference>
<name>A0A7T8EPK2_9CAUD</name>
<dbReference type="InterPro" id="IPR001650">
    <property type="entry name" value="Helicase_C-like"/>
</dbReference>
<keyword evidence="5" id="KW-1185">Reference proteome</keyword>
<dbReference type="PANTHER" id="PTHR45766">
    <property type="entry name" value="DNA ANNEALING HELICASE AND ENDONUCLEASE ZRANB3 FAMILY MEMBER"/>
    <property type="match status" value="1"/>
</dbReference>
<sequence length="1937" mass="215417">MIISMSKTGSSQIAESVEKALALHPIDEQVKQRMELMYPAGKQRGAFDTLGRFVAATVARLYATYNVLGYIVENGAQFEDILDAGSDEFATRVGQMIRSEGEKINVLLNSPKIPKEVKALLAAHMSSRANAVIERYSDGFDIIMSGIPCATTPVAAMGTFNVFNDQGSNRPRLDDDEQFRSKNVAVYQSEIAQNAIRAANQIHQYVFGDVRRGGQSLFYAMTDKLPLDFDWEAINNILSSIHSSLNGQNIDLFQNLDKDCVNTLGDFMRIGLRSVPGRNLLERKMQAMKISADTPVEVNPVNLAIDVRVEGALVVRVEQAIVDYICQGASDLATMCVYRWFQSWAEYYCRVQGSARGGNVTRRASIPRYVTSATMLPMLKQLREKFGYSVHQTVADDRGLTIMPNGMMSVLPSRDDIDVQTVSKYEHDLNEVLTKLFAKGIPLSVDHDTLRTPLFAARENDLDIDRKAQELAKSLSKYSNICIGIDPDFAVVVETSSSGGISVNSTRTVGAKIPTALDTADMLGYDFAEPGESPNFRNAADMLESIATSSRAGKYQAASDLAVSAGLAEAGNGRYVSKVVDKNIEFSPGASKDLYEIVSQVCATYGHMLRQKQVPDLKSLVQATRDEMGFTGEDSSLSDSSYDDNLYQGLIENNFTVNEGVAPELALMRIVTRVLNDAAGMRASNLTTTLMREMGGDITAVLEAQQDHTHFFQATTANKLGDMARLNNYFGGTLFRQACAAIKGGDRKALFSSLSESQDAPQSNRLMNIVLPFATMYSDVIPNTLEIFEQAEQEVDRLKPDTGIQASDIQIPGLKPGTQLMPHQLGAHQTLRRRPRYAVLFVAPGGGKTIIGITDIAAMMKELNDLGEENIKPLVVCPSNLATTWADDTHKFLDGWNVVPITSDTVNTWGEQRLYDVISQAPQNTIFVVGLSFLQTGVLNVDIGGVRVRIRGAVEFVNRFGFSYALIDESHKVKNYSGGQSGSQVHFNAKAIFTAPSIRYARIATGTLVTDRVSDVVGQAALLTPAIFGDNLEVADQGDGTTAMIRRTHSRLSNHTAFISYKRKAWAFMLPNPIDTFLQVDIADPTVPNSELHKQLYDAMYMEVLELLDKAASEAKRKASGASEDDEEGEEAEGGSDDAGIDESELDEGDILGSLLAGNADLNLYFQRMEMLLTDPMGDDIGRETFERAGVKNFVSAKVLTIIDRIKRHFEVQDDRNPEEATQQIFQWKPGVTPKELDIAVFNGVKYLARKQTETYQRQMLPPSMTPPPDDPDYWKEEVQGKLIVFTRYTRSANAIYEALPEQYKRVAVLFHGEVGKLGQDKVANLDAFKTNQGVQIIIANEQAISEGHNMQMGSRIIRCDTPWSPGVYDQSTARIFRPDVAAAEFDENGRPGDMKREVVFIDWVMTLHTLEVGKVARLMWKTLEKTQFDEKGNERYADLDKYELAPIKMNRELLINNNTIEDFLDYFMAKRDLNDIETAEFTEMRRTTAAAMVPLEPAAPLRDFRVIDQFPIVANQKIPDRYGWGLERLLDWARGHNFASGEMLKNACHLMPVVTEFGNGVIVGVNVRNQDGKLKADAPISTVRVRLSGSEELVSIPASKVHVATKVNKKDLSTFFKVRKPWATEQERKRANAEASAVEVEDTIKDETQTANTEETRKKVEVVERTAVRAKKRSENIAKEKPVNEGVKEAVRARKVASLPKLGNTVTKVAKKSGAVTLDDLPAGRDMSLELTPTVYNGFVAIYADAADPDAADMKQFDFVQFGDYVYIDLFYYEDFEKFLDYIEIKRKLDFDSMSAKRLEFIQDVFAGKNLSFNVPQATHMQTTLKQFFQIRHRAATDKKHVKCYPMVMQDRLRIMFDLATNPQMRRAVGQKLPNSRKFGTFEQSPGMWIAFTETAARAKARVIKIVKAGYNVSNIKRCNAALDKLKTTKSTSKDV</sequence>
<dbReference type="InterPro" id="IPR027417">
    <property type="entry name" value="P-loop_NTPase"/>
</dbReference>
<protein>
    <submittedName>
        <fullName evidence="4">Putative ATP-dependent DNA helicase</fullName>
    </submittedName>
</protein>
<dbReference type="PROSITE" id="PS51194">
    <property type="entry name" value="HELICASE_CTER"/>
    <property type="match status" value="1"/>
</dbReference>
<keyword evidence="4" id="KW-0547">Nucleotide-binding</keyword>
<dbReference type="EMBL" id="MW366843">
    <property type="protein sequence ID" value="QQO90325.1"/>
    <property type="molecule type" value="Genomic_DNA"/>
</dbReference>
<evidence type="ECO:0000256" key="2">
    <source>
        <dbReference type="SAM" id="MobiDB-lite"/>
    </source>
</evidence>
<accession>A0A7T8EPK2</accession>
<reference evidence="4 5" key="1">
    <citation type="submission" date="2020-12" db="EMBL/GenBank/DDBJ databases">
        <title>Complete genome sequence of Erwinia phage pEa_SNUABM_5.</title>
        <authorList>
            <person name="Kim S.G."/>
            <person name="Lee S.B."/>
            <person name="Kwon J."/>
            <person name="Park S.C."/>
        </authorList>
    </citation>
    <scope>NUCLEOTIDE SEQUENCE [LARGE SCALE GENOMIC DNA]</scope>
</reference>
<evidence type="ECO:0000313" key="4">
    <source>
        <dbReference type="EMBL" id="QQO90325.1"/>
    </source>
</evidence>
<evidence type="ECO:0000256" key="1">
    <source>
        <dbReference type="ARBA" id="ARBA00022801"/>
    </source>
</evidence>
<dbReference type="GO" id="GO:0004386">
    <property type="term" value="F:helicase activity"/>
    <property type="evidence" value="ECO:0007669"/>
    <property type="project" value="UniProtKB-KW"/>
</dbReference>
<feature type="compositionally biased region" description="Acidic residues" evidence="2">
    <location>
        <begin position="1123"/>
        <end position="1144"/>
    </location>
</feature>
<feature type="region of interest" description="Disordered" evidence="2">
    <location>
        <begin position="1116"/>
        <end position="1144"/>
    </location>
</feature>
<evidence type="ECO:0000259" key="3">
    <source>
        <dbReference type="PROSITE" id="PS51194"/>
    </source>
</evidence>
<keyword evidence="1" id="KW-0378">Hydrolase</keyword>